<dbReference type="InterPro" id="IPR003692">
    <property type="entry name" value="Hydantoinase_B"/>
</dbReference>
<dbReference type="Proteomes" id="UP000295244">
    <property type="component" value="Unassembled WGS sequence"/>
</dbReference>
<keyword evidence="3" id="KW-1185">Reference proteome</keyword>
<dbReference type="GO" id="GO:0006749">
    <property type="term" value="P:glutathione metabolic process"/>
    <property type="evidence" value="ECO:0007669"/>
    <property type="project" value="TreeGrafter"/>
</dbReference>
<organism evidence="2 3">
    <name type="scientific">Rubrobacter taiwanensis</name>
    <dbReference type="NCBI Taxonomy" id="185139"/>
    <lineage>
        <taxon>Bacteria</taxon>
        <taxon>Bacillati</taxon>
        <taxon>Actinomycetota</taxon>
        <taxon>Rubrobacteria</taxon>
        <taxon>Rubrobacterales</taxon>
        <taxon>Rubrobacteraceae</taxon>
        <taxon>Rubrobacter</taxon>
    </lineage>
</organism>
<dbReference type="AlphaFoldDB" id="A0A4R1BKZ9"/>
<dbReference type="RefSeq" id="WP_132690211.1">
    <property type="nucleotide sequence ID" value="NZ_SKBU01000013.1"/>
</dbReference>
<dbReference type="EMBL" id="SKBU01000013">
    <property type="protein sequence ID" value="TCJ18091.1"/>
    <property type="molecule type" value="Genomic_DNA"/>
</dbReference>
<gene>
    <name evidence="2" type="ORF">E0L93_06645</name>
</gene>
<feature type="domain" description="Hydantoinase B/oxoprolinase" evidence="1">
    <location>
        <begin position="19"/>
        <end position="536"/>
    </location>
</feature>
<dbReference type="GO" id="GO:0005829">
    <property type="term" value="C:cytosol"/>
    <property type="evidence" value="ECO:0007669"/>
    <property type="project" value="TreeGrafter"/>
</dbReference>
<dbReference type="OrthoDB" id="102473at2"/>
<proteinExistence type="predicted"/>
<sequence length="633" mass="70024">MVLHERQELPDFVREHNIDNVTLDIIENALKNIRHEMDRVLVTTAVSPIIREQADEFPLIADRQGRMVVGQFGSPVDTVLENSPYKAEDLKDGDVIALNDPYMMEGSTSHLPDILLVRPIFYEGDHVGYALQWGNLMDVGGKTAGSIPIDARSIYEEGVRMPPVKLYDGGRLNEEVLRFFCHNSRTPRETRADIMAIAAGTAAGAQRVKDICDRFGKETYLEACDALLDRTRTSIINLMRQLIPEGERFEFEDYTDDDGLGNGPIKLKLAMWREGDTLHLDWTGTDAQVPGPVNFLLNHRMFQMFAGVFLISAVDPTILFNDGYSDVIKVNIPEGSVLRPVEPAPLSNRLVVMARLFDVLGAVYAKAIGFNVSGSYGTSPNFVYSGVKKSGEPFQTMEILYGGIPAIPGKDGLDGHSWWPEFLAVPAEYMETYYPMIVEEYAARRDSCGAGQFRGGCGIRKVYRFLANGRITYQDDRHHTYPYGVAGGRPGAPSKKTLIRKSGASVELPSKVSDVPVFEGDRLVFETAGAGGVGDPLERDPEAVARDVRWGLVSREAAGSEYGVVIGEDGSVDAAATESRREQIRSARPELPAFDHGDLPPLEEQRRVIAETRRKFNEWLSHELGAARANGRG</sequence>
<evidence type="ECO:0000259" key="1">
    <source>
        <dbReference type="Pfam" id="PF02538"/>
    </source>
</evidence>
<dbReference type="Pfam" id="PF02538">
    <property type="entry name" value="Hydantoinase_B"/>
    <property type="match status" value="1"/>
</dbReference>
<dbReference type="PANTHER" id="PTHR11365">
    <property type="entry name" value="5-OXOPROLINASE RELATED"/>
    <property type="match status" value="1"/>
</dbReference>
<name>A0A4R1BKZ9_9ACTN</name>
<protein>
    <submittedName>
        <fullName evidence="2">Hydantoinase B/oxoprolinase family protein</fullName>
    </submittedName>
</protein>
<dbReference type="PANTHER" id="PTHR11365:SF23">
    <property type="entry name" value="HYPOTHETICAL 5-OXOPROLINASE (EUROFUNG)-RELATED"/>
    <property type="match status" value="1"/>
</dbReference>
<reference evidence="2 3" key="1">
    <citation type="submission" date="2019-03" db="EMBL/GenBank/DDBJ databases">
        <title>Whole genome sequence of a novel Rubrobacter taiwanensis strain, isolated from Yellowstone National Park.</title>
        <authorList>
            <person name="Freed S."/>
            <person name="Ramaley R.F."/>
            <person name="Kyndt J.A."/>
        </authorList>
    </citation>
    <scope>NUCLEOTIDE SEQUENCE [LARGE SCALE GENOMIC DNA]</scope>
    <source>
        <strain evidence="2 3">Yellowstone</strain>
    </source>
</reference>
<accession>A0A4R1BKZ9</accession>
<comment type="caution">
    <text evidence="2">The sequence shown here is derived from an EMBL/GenBank/DDBJ whole genome shotgun (WGS) entry which is preliminary data.</text>
</comment>
<dbReference type="InterPro" id="IPR045079">
    <property type="entry name" value="Oxoprolinase-like"/>
</dbReference>
<dbReference type="GO" id="GO:0017168">
    <property type="term" value="F:5-oxoprolinase (ATP-hydrolyzing) activity"/>
    <property type="evidence" value="ECO:0007669"/>
    <property type="project" value="TreeGrafter"/>
</dbReference>
<evidence type="ECO:0000313" key="2">
    <source>
        <dbReference type="EMBL" id="TCJ18091.1"/>
    </source>
</evidence>
<evidence type="ECO:0000313" key="3">
    <source>
        <dbReference type="Proteomes" id="UP000295244"/>
    </source>
</evidence>